<dbReference type="PANTHER" id="PTHR43669:SF3">
    <property type="entry name" value="ALCOHOL DEHYDROGENASE, PUTATIVE (AFU_ORTHOLOGUE AFUA_3G03445)-RELATED"/>
    <property type="match status" value="1"/>
</dbReference>
<keyword evidence="2" id="KW-0560">Oxidoreductase</keyword>
<dbReference type="Pfam" id="PF13561">
    <property type="entry name" value="adh_short_C2"/>
    <property type="match status" value="1"/>
</dbReference>
<sequence length="269" mass="27814">MTTHAQTQAQTQAELYAGRKAVITGGTHGMGRAIADRLLAGGAEVLLTGRNEKNLEAARGELEGARAHVVRSDAASVADIDALAGTVRDRLGGIDLLFVNHGIAELAPFAEVTEESYDRQFAVNTKGAYFTLQRLTPLVRDGGSVVLTLVGGVGTGGQPGMSVYLGTKAALWASAQTLAAELLPRNIRVNAVAPGFIKTPTMGVAGISDEERAGFEEEGNKVTPMGRNGTTDEVADAAVFLATGATFTTAVALAVDGGLMQGLAPFEHP</sequence>
<evidence type="ECO:0000256" key="1">
    <source>
        <dbReference type="ARBA" id="ARBA00006484"/>
    </source>
</evidence>
<dbReference type="InterPro" id="IPR057326">
    <property type="entry name" value="KR_dom"/>
</dbReference>
<keyword evidence="5" id="KW-1185">Reference proteome</keyword>
<dbReference type="SUPFAM" id="SSF51735">
    <property type="entry name" value="NAD(P)-binding Rossmann-fold domains"/>
    <property type="match status" value="1"/>
</dbReference>
<dbReference type="InterPro" id="IPR036291">
    <property type="entry name" value="NAD(P)-bd_dom_sf"/>
</dbReference>
<evidence type="ECO:0000256" key="2">
    <source>
        <dbReference type="ARBA" id="ARBA00023002"/>
    </source>
</evidence>
<accession>A0A345XU62</accession>
<dbReference type="RefSeq" id="WP_208881169.1">
    <property type="nucleotide sequence ID" value="NZ_CP031320.1"/>
</dbReference>
<evidence type="ECO:0000313" key="4">
    <source>
        <dbReference type="EMBL" id="AXK35178.1"/>
    </source>
</evidence>
<dbReference type="AlphaFoldDB" id="A0A345XU62"/>
<dbReference type="Gene3D" id="3.40.50.720">
    <property type="entry name" value="NAD(P)-binding Rossmann-like Domain"/>
    <property type="match status" value="1"/>
</dbReference>
<name>A0A345XU62_9ACTN</name>
<evidence type="ECO:0000313" key="5">
    <source>
        <dbReference type="Proteomes" id="UP000254425"/>
    </source>
</evidence>
<gene>
    <name evidence="4" type="ORF">DVA86_23585</name>
</gene>
<feature type="domain" description="Ketoreductase" evidence="3">
    <location>
        <begin position="19"/>
        <end position="195"/>
    </location>
</feature>
<dbReference type="PANTHER" id="PTHR43669">
    <property type="entry name" value="5-KETO-D-GLUCONATE 5-REDUCTASE"/>
    <property type="match status" value="1"/>
</dbReference>
<dbReference type="Proteomes" id="UP000254425">
    <property type="component" value="Chromosome"/>
</dbReference>
<dbReference type="FunFam" id="3.40.50.720:FF:000084">
    <property type="entry name" value="Short-chain dehydrogenase reductase"/>
    <property type="match status" value="1"/>
</dbReference>
<protein>
    <submittedName>
        <fullName evidence="4">SDR family NAD(P)-dependent oxidoreductase</fullName>
    </submittedName>
</protein>
<dbReference type="KEGG" id="sarm:DVA86_23585"/>
<dbReference type="EMBL" id="CP031320">
    <property type="protein sequence ID" value="AXK35178.1"/>
    <property type="molecule type" value="Genomic_DNA"/>
</dbReference>
<dbReference type="GO" id="GO:0016491">
    <property type="term" value="F:oxidoreductase activity"/>
    <property type="evidence" value="ECO:0007669"/>
    <property type="project" value="UniProtKB-KW"/>
</dbReference>
<dbReference type="PRINTS" id="PR00081">
    <property type="entry name" value="GDHRDH"/>
</dbReference>
<organism evidence="4 5">
    <name type="scientific">Streptomyces armeniacus</name>
    <dbReference type="NCBI Taxonomy" id="83291"/>
    <lineage>
        <taxon>Bacteria</taxon>
        <taxon>Bacillati</taxon>
        <taxon>Actinomycetota</taxon>
        <taxon>Actinomycetes</taxon>
        <taxon>Kitasatosporales</taxon>
        <taxon>Streptomycetaceae</taxon>
        <taxon>Streptomyces</taxon>
    </lineage>
</organism>
<comment type="similarity">
    <text evidence="1">Belongs to the short-chain dehydrogenases/reductases (SDR) family.</text>
</comment>
<dbReference type="SMART" id="SM00822">
    <property type="entry name" value="PKS_KR"/>
    <property type="match status" value="1"/>
</dbReference>
<proteinExistence type="inferred from homology"/>
<dbReference type="CDD" id="cd05233">
    <property type="entry name" value="SDR_c"/>
    <property type="match status" value="1"/>
</dbReference>
<dbReference type="InterPro" id="IPR002347">
    <property type="entry name" value="SDR_fam"/>
</dbReference>
<reference evidence="4 5" key="1">
    <citation type="submission" date="2018-07" db="EMBL/GenBank/DDBJ databases">
        <title>Draft genome of the type strain Streptomyces armeniacus ATCC 15676.</title>
        <authorList>
            <person name="Labana P."/>
            <person name="Gosse J.T."/>
            <person name="Boddy C.N."/>
        </authorList>
    </citation>
    <scope>NUCLEOTIDE SEQUENCE [LARGE SCALE GENOMIC DNA]</scope>
    <source>
        <strain evidence="4 5">ATCC 15676</strain>
    </source>
</reference>
<evidence type="ECO:0000259" key="3">
    <source>
        <dbReference type="SMART" id="SM00822"/>
    </source>
</evidence>